<dbReference type="GO" id="GO:0003700">
    <property type="term" value="F:DNA-binding transcription factor activity"/>
    <property type="evidence" value="ECO:0007669"/>
    <property type="project" value="TreeGrafter"/>
</dbReference>
<keyword evidence="6" id="KW-0238">DNA-binding</keyword>
<evidence type="ECO:0000256" key="8">
    <source>
        <dbReference type="PROSITE-ProRule" id="PRU00042"/>
    </source>
</evidence>
<sequence>MKFKNKPTKIELPQSNLPNMDQKSSSTQSQVSLGDEQPQVSDGSSTKSTGTSGNHVCPTCLKKFSRGDILRKHVKSHLPTLCTVCGQLFNDKFMLSKHQMEAHSSSVERIFQCPQCDKSFKELRTLRLHLKIHNAEYPERCPTCQKVFRTKWQLKQHQMDHGGERPYPCPECSFTCKTKQQLNEHRRKHSGEKAYSCQQCGTRFTYRNGLIKHTKLNRCPKKIITPDGETIIKKRTRTANSSKNKDKIELPTQPLPLVNNQGSLLNIELPQIPSLVPMPEAKNQVPTMSQTPPNFFGNNVIATTKPQQTVVNLAHMNPPSYIGLLQTVTTTQSLPLVQSSTNTSPTTAPGIQVDHPKTQHPVSLVPTSTVSLQVLPQGGLSQASISELTSATGLSAFEIHNWVSSLPPGSTVKITHHCDVKRKTEPERRILVRCAAQESRPDYFNLPYPQRPNGVQDNVQNLQSRPNEIPTLTSPMPLPSYAESFAVNPNDVLRKDLKIGDLGNLDYEVQNQMLMRPGMPVFQTSRSVDPDSPSSSVESGCGSASSFGGSFSDLSEGSNSNHAHHQALYIKTEGKNGLPELVDIPDSDDFSMDLTTENLNELDFHSIKSLVEHTFKNERDMLDIISTV</sequence>
<gene>
    <name evidence="11" type="ORF">TCAL_04017</name>
</gene>
<dbReference type="FunFam" id="3.30.160.60:FF:000446">
    <property type="entry name" value="Zinc finger protein"/>
    <property type="match status" value="1"/>
</dbReference>
<evidence type="ECO:0000256" key="1">
    <source>
        <dbReference type="ARBA" id="ARBA00004123"/>
    </source>
</evidence>
<dbReference type="Gene3D" id="3.30.160.60">
    <property type="entry name" value="Classic Zinc Finger"/>
    <property type="match status" value="5"/>
</dbReference>
<keyword evidence="12" id="KW-1185">Reference proteome</keyword>
<comment type="subcellular location">
    <subcellularLocation>
        <location evidence="1">Nucleus</location>
    </subcellularLocation>
</comment>
<dbReference type="GO" id="GO:0008270">
    <property type="term" value="F:zinc ion binding"/>
    <property type="evidence" value="ECO:0007669"/>
    <property type="project" value="UniProtKB-KW"/>
</dbReference>
<evidence type="ECO:0000256" key="4">
    <source>
        <dbReference type="ARBA" id="ARBA00022771"/>
    </source>
</evidence>
<dbReference type="SMART" id="SM00355">
    <property type="entry name" value="ZnF_C2H2"/>
    <property type="match status" value="6"/>
</dbReference>
<keyword evidence="4 8" id="KW-0863">Zinc-finger</keyword>
<feature type="domain" description="C2H2-type" evidence="10">
    <location>
        <begin position="195"/>
        <end position="222"/>
    </location>
</feature>
<dbReference type="STRING" id="6832.A0A553NCK8"/>
<organism evidence="11 12">
    <name type="scientific">Tigriopus californicus</name>
    <name type="common">Marine copepod</name>
    <dbReference type="NCBI Taxonomy" id="6832"/>
    <lineage>
        <taxon>Eukaryota</taxon>
        <taxon>Metazoa</taxon>
        <taxon>Ecdysozoa</taxon>
        <taxon>Arthropoda</taxon>
        <taxon>Crustacea</taxon>
        <taxon>Multicrustacea</taxon>
        <taxon>Hexanauplia</taxon>
        <taxon>Copepoda</taxon>
        <taxon>Harpacticoida</taxon>
        <taxon>Harpacticidae</taxon>
        <taxon>Tigriopus</taxon>
    </lineage>
</organism>
<dbReference type="Pfam" id="PF13912">
    <property type="entry name" value="zf-C2H2_6"/>
    <property type="match status" value="1"/>
</dbReference>
<reference evidence="11 12" key="1">
    <citation type="journal article" date="2018" name="Nat. Ecol. Evol.">
        <title>Genomic signatures of mitonuclear coevolution across populations of Tigriopus californicus.</title>
        <authorList>
            <person name="Barreto F.S."/>
            <person name="Watson E.T."/>
            <person name="Lima T.G."/>
            <person name="Willett C.S."/>
            <person name="Edmands S."/>
            <person name="Li W."/>
            <person name="Burton R.S."/>
        </authorList>
    </citation>
    <scope>NUCLEOTIDE SEQUENCE [LARGE SCALE GENOMIC DNA]</scope>
    <source>
        <strain evidence="11 12">San Diego</strain>
    </source>
</reference>
<dbReference type="PANTHER" id="PTHR24404">
    <property type="entry name" value="ZINC FINGER PROTEIN"/>
    <property type="match status" value="1"/>
</dbReference>
<keyword evidence="5" id="KW-0862">Zinc</keyword>
<dbReference type="InterPro" id="IPR050589">
    <property type="entry name" value="Ikaros_C2H2-ZF"/>
</dbReference>
<evidence type="ECO:0000256" key="6">
    <source>
        <dbReference type="ARBA" id="ARBA00023125"/>
    </source>
</evidence>
<evidence type="ECO:0000256" key="5">
    <source>
        <dbReference type="ARBA" id="ARBA00022833"/>
    </source>
</evidence>
<dbReference type="PANTHER" id="PTHR24404:SF114">
    <property type="entry name" value="KLUMPFUSS, ISOFORM B-RELATED"/>
    <property type="match status" value="1"/>
</dbReference>
<accession>A0A553NCK8</accession>
<name>A0A553NCK8_TIGCA</name>
<protein>
    <recommendedName>
        <fullName evidence="10">C2H2-type domain-containing protein</fullName>
    </recommendedName>
</protein>
<dbReference type="InterPro" id="IPR013087">
    <property type="entry name" value="Znf_C2H2_type"/>
</dbReference>
<dbReference type="AlphaFoldDB" id="A0A553NCK8"/>
<dbReference type="OrthoDB" id="6077919at2759"/>
<feature type="region of interest" description="Disordered" evidence="9">
    <location>
        <begin position="1"/>
        <end position="53"/>
    </location>
</feature>
<dbReference type="GO" id="GO:0000978">
    <property type="term" value="F:RNA polymerase II cis-regulatory region sequence-specific DNA binding"/>
    <property type="evidence" value="ECO:0007669"/>
    <property type="project" value="TreeGrafter"/>
</dbReference>
<feature type="domain" description="C2H2-type" evidence="10">
    <location>
        <begin position="167"/>
        <end position="194"/>
    </location>
</feature>
<feature type="domain" description="C2H2-type" evidence="10">
    <location>
        <begin position="111"/>
        <end position="138"/>
    </location>
</feature>
<dbReference type="PROSITE" id="PS50157">
    <property type="entry name" value="ZINC_FINGER_C2H2_2"/>
    <property type="match status" value="6"/>
</dbReference>
<feature type="domain" description="C2H2-type" evidence="10">
    <location>
        <begin position="55"/>
        <end position="77"/>
    </location>
</feature>
<dbReference type="InterPro" id="IPR036236">
    <property type="entry name" value="Znf_C2H2_sf"/>
</dbReference>
<dbReference type="OMA" id="HNTLAMG"/>
<evidence type="ECO:0000256" key="2">
    <source>
        <dbReference type="ARBA" id="ARBA00022723"/>
    </source>
</evidence>
<dbReference type="PROSITE" id="PS00028">
    <property type="entry name" value="ZINC_FINGER_C2H2_1"/>
    <property type="match status" value="5"/>
</dbReference>
<dbReference type="GO" id="GO:0006357">
    <property type="term" value="P:regulation of transcription by RNA polymerase II"/>
    <property type="evidence" value="ECO:0007669"/>
    <property type="project" value="TreeGrafter"/>
</dbReference>
<evidence type="ECO:0000256" key="9">
    <source>
        <dbReference type="SAM" id="MobiDB-lite"/>
    </source>
</evidence>
<feature type="domain" description="C2H2-type" evidence="10">
    <location>
        <begin position="80"/>
        <end position="108"/>
    </location>
</feature>
<feature type="compositionally biased region" description="Polar residues" evidence="9">
    <location>
        <begin position="13"/>
        <end position="32"/>
    </location>
</feature>
<dbReference type="Proteomes" id="UP000318571">
    <property type="component" value="Chromosome 10"/>
</dbReference>
<keyword evidence="3" id="KW-0677">Repeat</keyword>
<evidence type="ECO:0000313" key="11">
    <source>
        <dbReference type="EMBL" id="TRY63182.1"/>
    </source>
</evidence>
<evidence type="ECO:0000313" key="12">
    <source>
        <dbReference type="Proteomes" id="UP000318571"/>
    </source>
</evidence>
<dbReference type="Pfam" id="PF00096">
    <property type="entry name" value="zf-C2H2"/>
    <property type="match status" value="4"/>
</dbReference>
<dbReference type="FunFam" id="3.30.160.60:FF:000100">
    <property type="entry name" value="Zinc finger 45-like"/>
    <property type="match status" value="2"/>
</dbReference>
<keyword evidence="2" id="KW-0479">Metal-binding</keyword>
<evidence type="ECO:0000256" key="3">
    <source>
        <dbReference type="ARBA" id="ARBA00022737"/>
    </source>
</evidence>
<dbReference type="EMBL" id="VCGU01000458">
    <property type="protein sequence ID" value="TRY63182.1"/>
    <property type="molecule type" value="Genomic_DNA"/>
</dbReference>
<keyword evidence="7" id="KW-0539">Nucleus</keyword>
<feature type="domain" description="C2H2-type" evidence="10">
    <location>
        <begin position="139"/>
        <end position="166"/>
    </location>
</feature>
<dbReference type="SUPFAM" id="SSF57667">
    <property type="entry name" value="beta-beta-alpha zinc fingers"/>
    <property type="match status" value="3"/>
</dbReference>
<comment type="caution">
    <text evidence="11">The sequence shown here is derived from an EMBL/GenBank/DDBJ whole genome shotgun (WGS) entry which is preliminary data.</text>
</comment>
<feature type="compositionally biased region" description="Low complexity" evidence="9">
    <location>
        <begin position="41"/>
        <end position="53"/>
    </location>
</feature>
<evidence type="ECO:0000256" key="7">
    <source>
        <dbReference type="ARBA" id="ARBA00023242"/>
    </source>
</evidence>
<dbReference type="GO" id="GO:0005634">
    <property type="term" value="C:nucleus"/>
    <property type="evidence" value="ECO:0007669"/>
    <property type="project" value="UniProtKB-SubCell"/>
</dbReference>
<proteinExistence type="predicted"/>
<evidence type="ECO:0000259" key="10">
    <source>
        <dbReference type="PROSITE" id="PS50157"/>
    </source>
</evidence>